<dbReference type="GO" id="GO:0006355">
    <property type="term" value="P:regulation of DNA-templated transcription"/>
    <property type="evidence" value="ECO:0007669"/>
    <property type="project" value="UniProtKB-UniRule"/>
</dbReference>
<dbReference type="OrthoDB" id="1680813at2"/>
<proteinExistence type="inferred from homology"/>
<evidence type="ECO:0000256" key="2">
    <source>
        <dbReference type="ARBA" id="ARBA00014129"/>
    </source>
</evidence>
<evidence type="ECO:0000313" key="11">
    <source>
        <dbReference type="Proteomes" id="UP000030012"/>
    </source>
</evidence>
<evidence type="ECO:0000256" key="1">
    <source>
        <dbReference type="ARBA" id="ARBA00010189"/>
    </source>
</evidence>
<dbReference type="Pfam" id="PF17727">
    <property type="entry name" value="CtsR_C"/>
    <property type="match status" value="1"/>
</dbReference>
<dbReference type="GO" id="GO:0003677">
    <property type="term" value="F:DNA binding"/>
    <property type="evidence" value="ECO:0007669"/>
    <property type="project" value="UniProtKB-UniRule"/>
</dbReference>
<feature type="domain" description="CtsR N-terminal HTH" evidence="8">
    <location>
        <begin position="3"/>
        <end position="74"/>
    </location>
</feature>
<dbReference type="InterPro" id="IPR041908">
    <property type="entry name" value="CtsR_C_sf"/>
</dbReference>
<dbReference type="InterPro" id="IPR041902">
    <property type="entry name" value="CtsR_N_sf"/>
</dbReference>
<dbReference type="Gene3D" id="1.10.1200.150">
    <property type="entry name" value="Transcriptional regulator CtsR, C-terminal domain"/>
    <property type="match status" value="1"/>
</dbReference>
<sequence>MARLSDIIEEFIKDMLNESEDSELEIGRNDLASYFRCAPSQISYVLTTRFSTDNGYYVESRRGGGGCIKIRRIEYETNDSLRHLFDKKIGNSITQNTAYSIIEGLKEREIITDREAKLMKISVNDRNLVIAPEERNILRAQILKSMLNIILL</sequence>
<comment type="similarity">
    <text evidence="1 7">Belongs to the CtsR family.</text>
</comment>
<evidence type="ECO:0000259" key="8">
    <source>
        <dbReference type="Pfam" id="PF05848"/>
    </source>
</evidence>
<accession>A0A0A0I4Q1</accession>
<organism evidence="10 11">
    <name type="scientific">Clostridium novyi A str. 4552</name>
    <dbReference type="NCBI Taxonomy" id="1444289"/>
    <lineage>
        <taxon>Bacteria</taxon>
        <taxon>Bacillati</taxon>
        <taxon>Bacillota</taxon>
        <taxon>Clostridia</taxon>
        <taxon>Eubacteriales</taxon>
        <taxon>Clostridiaceae</taxon>
        <taxon>Clostridium</taxon>
    </lineage>
</organism>
<evidence type="ECO:0000313" key="10">
    <source>
        <dbReference type="EMBL" id="KGM95261.1"/>
    </source>
</evidence>
<dbReference type="PIRSF" id="PIRSF010607">
    <property type="entry name" value="Txn_repr_CtsR"/>
    <property type="match status" value="1"/>
</dbReference>
<keyword evidence="6 7" id="KW-0804">Transcription</keyword>
<dbReference type="InterPro" id="IPR040465">
    <property type="entry name" value="CtsR_N"/>
</dbReference>
<gene>
    <name evidence="10" type="ORF">Z968_09600</name>
</gene>
<evidence type="ECO:0000256" key="4">
    <source>
        <dbReference type="ARBA" id="ARBA00023015"/>
    </source>
</evidence>
<name>A0A0A0I4Q1_CLONO</name>
<reference evidence="10 11" key="1">
    <citation type="submission" date="2014-01" db="EMBL/GenBank/DDBJ databases">
        <title>Plasmidome dynamics in the species complex Clostridium novyi sensu lato converts strains of independent lineages into distinctly different pathogens.</title>
        <authorList>
            <person name="Skarin H."/>
            <person name="Segerman B."/>
        </authorList>
    </citation>
    <scope>NUCLEOTIDE SEQUENCE [LARGE SCALE GENOMIC DNA]</scope>
    <source>
        <strain evidence="10 11">4552</strain>
    </source>
</reference>
<evidence type="ECO:0000256" key="5">
    <source>
        <dbReference type="ARBA" id="ARBA00023125"/>
    </source>
</evidence>
<evidence type="ECO:0000256" key="6">
    <source>
        <dbReference type="ARBA" id="ARBA00023163"/>
    </source>
</evidence>
<dbReference type="InterPro" id="IPR041473">
    <property type="entry name" value="CtsR_C"/>
</dbReference>
<dbReference type="AlphaFoldDB" id="A0A0A0I4Q1"/>
<keyword evidence="5 7" id="KW-0238">DNA-binding</keyword>
<feature type="domain" description="CtsR C-terminal dimerization" evidence="9">
    <location>
        <begin position="79"/>
        <end position="148"/>
    </location>
</feature>
<keyword evidence="3 7" id="KW-0678">Repressor</keyword>
<dbReference type="RefSeq" id="WP_039255827.1">
    <property type="nucleotide sequence ID" value="NZ_JENJ01000044.1"/>
</dbReference>
<evidence type="ECO:0000256" key="3">
    <source>
        <dbReference type="ARBA" id="ARBA00022491"/>
    </source>
</evidence>
<dbReference type="Gene3D" id="3.30.56.130">
    <property type="entry name" value="Transcriptional regulator CtsR, winged HTH domain"/>
    <property type="match status" value="1"/>
</dbReference>
<evidence type="ECO:0000259" key="9">
    <source>
        <dbReference type="Pfam" id="PF17727"/>
    </source>
</evidence>
<keyword evidence="4 7" id="KW-0805">Transcription regulation</keyword>
<dbReference type="EMBL" id="JENJ01000044">
    <property type="protein sequence ID" value="KGM95261.1"/>
    <property type="molecule type" value="Genomic_DNA"/>
</dbReference>
<evidence type="ECO:0000256" key="7">
    <source>
        <dbReference type="PIRNR" id="PIRNR010607"/>
    </source>
</evidence>
<comment type="caution">
    <text evidence="10">The sequence shown here is derived from an EMBL/GenBank/DDBJ whole genome shotgun (WGS) entry which is preliminary data.</text>
</comment>
<dbReference type="Pfam" id="PF05848">
    <property type="entry name" value="CtsR"/>
    <property type="match status" value="1"/>
</dbReference>
<dbReference type="Proteomes" id="UP000030012">
    <property type="component" value="Unassembled WGS sequence"/>
</dbReference>
<dbReference type="InterPro" id="IPR008463">
    <property type="entry name" value="CtsR"/>
</dbReference>
<protein>
    <recommendedName>
        <fullName evidence="2 7">Transcriptional regulator CtsR</fullName>
    </recommendedName>
</protein>